<proteinExistence type="predicted"/>
<dbReference type="GO" id="GO:0070403">
    <property type="term" value="F:NAD+ binding"/>
    <property type="evidence" value="ECO:0007669"/>
    <property type="project" value="InterPro"/>
</dbReference>
<dbReference type="GO" id="GO:0008977">
    <property type="term" value="F:prephenate dehydrogenase (NAD+) activity"/>
    <property type="evidence" value="ECO:0007669"/>
    <property type="project" value="UniProtKB-EC"/>
</dbReference>
<evidence type="ECO:0000313" key="3">
    <source>
        <dbReference type="EMBL" id="WKN36848.1"/>
    </source>
</evidence>
<dbReference type="GO" id="GO:0006571">
    <property type="term" value="P:tyrosine biosynthetic process"/>
    <property type="evidence" value="ECO:0007669"/>
    <property type="project" value="InterPro"/>
</dbReference>
<sequence>MNIGIIGLGLLGGSTALALKECLPEAKIMGVDTSRQHAARALALGVADKILSLRKAVAQSDIVILAVPVDTMLNMLPGVLDTIPVSSVVVDLGSTKEQICQVADAHPKRGRFVAAHPIAGTERSGPDAAFKDLLTGKQMIICDKERSDIDALEKAENLFRRKLQMRISYMEGAAHDRHIAYVSHLSHISSFALSNAVLAKEKDESKIFEMAGSGFSSTVRLAKSNPSMWAPIFTQNSRNVGQALTAYIEQLQRFKTWLDQQDETQMYQWMEEANAIRDILSGIQTNEKDPR</sequence>
<dbReference type="InterPro" id="IPR003099">
    <property type="entry name" value="Prephen_DH"/>
</dbReference>
<dbReference type="InterPro" id="IPR008927">
    <property type="entry name" value="6-PGluconate_DH-like_C_sf"/>
</dbReference>
<dbReference type="GO" id="GO:0004665">
    <property type="term" value="F:prephenate dehydrogenase (NADP+) activity"/>
    <property type="evidence" value="ECO:0007669"/>
    <property type="project" value="InterPro"/>
</dbReference>
<dbReference type="AlphaFoldDB" id="A0AA49JDI5"/>
<organism evidence="3">
    <name type="scientific">Roseihalotalea indica</name>
    <dbReference type="NCBI Taxonomy" id="2867963"/>
    <lineage>
        <taxon>Bacteria</taxon>
        <taxon>Pseudomonadati</taxon>
        <taxon>Bacteroidota</taxon>
        <taxon>Cytophagia</taxon>
        <taxon>Cytophagales</taxon>
        <taxon>Catalimonadaceae</taxon>
        <taxon>Roseihalotalea</taxon>
    </lineage>
</organism>
<dbReference type="PROSITE" id="PS51176">
    <property type="entry name" value="PDH_ADH"/>
    <property type="match status" value="1"/>
</dbReference>
<gene>
    <name evidence="3" type="ORF">K4G66_31265</name>
</gene>
<dbReference type="Pfam" id="PF02153">
    <property type="entry name" value="PDH_N"/>
    <property type="match status" value="1"/>
</dbReference>
<dbReference type="EMBL" id="CP120682">
    <property type="protein sequence ID" value="WKN36848.1"/>
    <property type="molecule type" value="Genomic_DNA"/>
</dbReference>
<accession>A0AA49JDI5</accession>
<dbReference type="SUPFAM" id="SSF48179">
    <property type="entry name" value="6-phosphogluconate dehydrogenase C-terminal domain-like"/>
    <property type="match status" value="1"/>
</dbReference>
<evidence type="ECO:0000259" key="2">
    <source>
        <dbReference type="PROSITE" id="PS51176"/>
    </source>
</evidence>
<feature type="domain" description="Prephenate/arogenate dehydrogenase" evidence="2">
    <location>
        <begin position="1"/>
        <end position="288"/>
    </location>
</feature>
<reference evidence="3" key="2">
    <citation type="journal article" date="2024" name="Antonie Van Leeuwenhoek">
        <title>Roseihalotalea indica gen. nov., sp. nov., a halophilic Bacteroidetes from mesopelagic Southwest Indian Ocean with higher carbohydrate metabolic potential.</title>
        <authorList>
            <person name="Chen B."/>
            <person name="Zhang M."/>
            <person name="Lin D."/>
            <person name="Ye J."/>
            <person name="Tang K."/>
        </authorList>
    </citation>
    <scope>NUCLEOTIDE SEQUENCE</scope>
    <source>
        <strain evidence="3">TK19036</strain>
    </source>
</reference>
<dbReference type="FunFam" id="3.40.50.720:FF:000208">
    <property type="entry name" value="Prephenate dehydrogenase"/>
    <property type="match status" value="1"/>
</dbReference>
<dbReference type="Gene3D" id="3.40.50.720">
    <property type="entry name" value="NAD(P)-binding Rossmann-like Domain"/>
    <property type="match status" value="1"/>
</dbReference>
<dbReference type="PANTHER" id="PTHR21363:SF0">
    <property type="entry name" value="PREPHENATE DEHYDROGENASE [NADP(+)]"/>
    <property type="match status" value="1"/>
</dbReference>
<dbReference type="InterPro" id="IPR046826">
    <property type="entry name" value="PDH_N"/>
</dbReference>
<dbReference type="InterPro" id="IPR050812">
    <property type="entry name" value="Preph/Arog_dehydrog"/>
</dbReference>
<keyword evidence="1 3" id="KW-0560">Oxidoreductase</keyword>
<name>A0AA49JDI5_9BACT</name>
<dbReference type="InterPro" id="IPR036291">
    <property type="entry name" value="NAD(P)-bd_dom_sf"/>
</dbReference>
<evidence type="ECO:0000256" key="1">
    <source>
        <dbReference type="ARBA" id="ARBA00023002"/>
    </source>
</evidence>
<dbReference type="Pfam" id="PF20463">
    <property type="entry name" value="PDH_C"/>
    <property type="match status" value="1"/>
</dbReference>
<reference evidence="3" key="1">
    <citation type="journal article" date="2023" name="Comput. Struct. Biotechnol. J.">
        <title>Discovery of a novel marine Bacteroidetes with a rich repertoire of carbohydrate-active enzymes.</title>
        <authorList>
            <person name="Chen B."/>
            <person name="Liu G."/>
            <person name="Chen Q."/>
            <person name="Wang H."/>
            <person name="Liu L."/>
            <person name="Tang K."/>
        </authorList>
    </citation>
    <scope>NUCLEOTIDE SEQUENCE</scope>
    <source>
        <strain evidence="3">TK19036</strain>
    </source>
</reference>
<dbReference type="SUPFAM" id="SSF51735">
    <property type="entry name" value="NAD(P)-binding Rossmann-fold domains"/>
    <property type="match status" value="1"/>
</dbReference>
<dbReference type="InterPro" id="IPR046825">
    <property type="entry name" value="PDH_C"/>
</dbReference>
<dbReference type="EC" id="1.3.1.12" evidence="3"/>
<dbReference type="Gene3D" id="1.10.3660.10">
    <property type="entry name" value="6-phosphogluconate dehydrogenase C-terminal like domain"/>
    <property type="match status" value="1"/>
</dbReference>
<protein>
    <submittedName>
        <fullName evidence="3">Prephenate dehydrogenase</fullName>
        <ecNumber evidence="3">1.3.1.12</ecNumber>
    </submittedName>
</protein>
<dbReference type="PANTHER" id="PTHR21363">
    <property type="entry name" value="PREPHENATE DEHYDROGENASE"/>
    <property type="match status" value="1"/>
</dbReference>
<dbReference type="NCBIfam" id="NF006307">
    <property type="entry name" value="PRK08507.1"/>
    <property type="match status" value="1"/>
</dbReference>